<evidence type="ECO:0000259" key="3">
    <source>
        <dbReference type="Pfam" id="PF08341"/>
    </source>
</evidence>
<name>A0A6I3JGD3_9ACTN</name>
<dbReference type="SUPFAM" id="SSF63817">
    <property type="entry name" value="Sortase"/>
    <property type="match status" value="1"/>
</dbReference>
<feature type="domain" description="DUF5979" evidence="4">
    <location>
        <begin position="342"/>
        <end position="443"/>
    </location>
</feature>
<dbReference type="AlphaFoldDB" id="A0A6I3JGD3"/>
<protein>
    <submittedName>
        <fullName evidence="5">Uncharacterized protein</fullName>
    </submittedName>
</protein>
<organism evidence="5 6">
    <name type="scientific">Nocardioides marmotae</name>
    <dbReference type="NCBI Taxonomy" id="2663857"/>
    <lineage>
        <taxon>Bacteria</taxon>
        <taxon>Bacillati</taxon>
        <taxon>Actinomycetota</taxon>
        <taxon>Actinomycetes</taxon>
        <taxon>Propionibacteriales</taxon>
        <taxon>Nocardioidaceae</taxon>
        <taxon>Nocardioides</taxon>
    </lineage>
</organism>
<gene>
    <name evidence="5" type="ORF">GGQ22_20215</name>
</gene>
<comment type="caution">
    <text evidence="5">The sequence shown here is derived from an EMBL/GenBank/DDBJ whole genome shotgun (WGS) entry which is preliminary data.</text>
</comment>
<evidence type="ECO:0000313" key="6">
    <source>
        <dbReference type="Proteomes" id="UP000433406"/>
    </source>
</evidence>
<dbReference type="InterPro" id="IPR042001">
    <property type="entry name" value="Sortase_F"/>
</dbReference>
<feature type="domain" description="Thioester" evidence="3">
    <location>
        <begin position="113"/>
        <end position="202"/>
    </location>
</feature>
<keyword evidence="2" id="KW-0732">Signal</keyword>
<dbReference type="InterPro" id="IPR023365">
    <property type="entry name" value="Sortase_dom-sf"/>
</dbReference>
<dbReference type="InterPro" id="IPR013552">
    <property type="entry name" value="Thioester_dom"/>
</dbReference>
<dbReference type="Pfam" id="PF19407">
    <property type="entry name" value="DUF5979"/>
    <property type="match status" value="1"/>
</dbReference>
<feature type="chain" id="PRO_5044265288" evidence="2">
    <location>
        <begin position="35"/>
        <end position="733"/>
    </location>
</feature>
<feature type="signal peptide" evidence="2">
    <location>
        <begin position="1"/>
        <end position="34"/>
    </location>
</feature>
<feature type="compositionally biased region" description="Low complexity" evidence="1">
    <location>
        <begin position="215"/>
        <end position="228"/>
    </location>
</feature>
<dbReference type="RefSeq" id="WP_154617312.1">
    <property type="nucleotide sequence ID" value="NZ_CP053660.1"/>
</dbReference>
<evidence type="ECO:0000256" key="1">
    <source>
        <dbReference type="SAM" id="MobiDB-lite"/>
    </source>
</evidence>
<dbReference type="CDD" id="cd05829">
    <property type="entry name" value="Sortase_F"/>
    <property type="match status" value="1"/>
</dbReference>
<proteinExistence type="predicted"/>
<dbReference type="Pfam" id="PF08341">
    <property type="entry name" value="TED"/>
    <property type="match status" value="1"/>
</dbReference>
<reference evidence="5 6" key="1">
    <citation type="submission" date="2019-10" db="EMBL/GenBank/DDBJ databases">
        <title>Nocardioides novel species isolated from the excrement of Marmot.</title>
        <authorList>
            <person name="Zhang G."/>
        </authorList>
    </citation>
    <scope>NUCLEOTIDE SEQUENCE [LARGE SCALE GENOMIC DNA]</scope>
    <source>
        <strain evidence="6">zg-579</strain>
    </source>
</reference>
<keyword evidence="6" id="KW-1185">Reference proteome</keyword>
<evidence type="ECO:0000313" key="5">
    <source>
        <dbReference type="EMBL" id="MTB97396.1"/>
    </source>
</evidence>
<feature type="region of interest" description="Disordered" evidence="1">
    <location>
        <begin position="554"/>
        <end position="587"/>
    </location>
</feature>
<evidence type="ECO:0000259" key="4">
    <source>
        <dbReference type="Pfam" id="PF19407"/>
    </source>
</evidence>
<feature type="region of interest" description="Disordered" evidence="1">
    <location>
        <begin position="205"/>
        <end position="229"/>
    </location>
</feature>
<evidence type="ECO:0000256" key="2">
    <source>
        <dbReference type="SAM" id="SignalP"/>
    </source>
</evidence>
<dbReference type="Gene3D" id="2.40.260.10">
    <property type="entry name" value="Sortase"/>
    <property type="match status" value="1"/>
</dbReference>
<accession>A0A6I3JGD3</accession>
<dbReference type="EMBL" id="WLCI01000022">
    <property type="protein sequence ID" value="MTB97396.1"/>
    <property type="molecule type" value="Genomic_DNA"/>
</dbReference>
<dbReference type="Proteomes" id="UP000433406">
    <property type="component" value="Unassembled WGS sequence"/>
</dbReference>
<dbReference type="InterPro" id="IPR046022">
    <property type="entry name" value="DUF5979"/>
</dbReference>
<sequence length="733" mass="77588">MSSILRTRPARALSVAVALALTSVLLVVGGPAQAEPILGGEPTRAPRGTFTELQVLPITGERGRTGVNAFDAPAGFNPLDGYPDAVPAGSTPNQISYMGLIPARDDEGNTALTYCIDLLTSTETGVTYERGDWTEANVPNLPYVGYILENYHPTQPQPADVPDNVKAAAVQAAIWFFSDNLVLDPTQEPQLYQLTSAIVADALENGPAREPAPPALSVSPTSASVPTTGELVGPFTVTADGPSTLRIQGEVEVFSDAAGTQQLAAGDTVPAGARLWVRTTSSETPQGFALQRELSVPESTVYLYDGNDPDRQRAQKLILAQTTRLDVVAGVRLTPYAAGGIAVTKRIRGAGAGLQGPVVIRVVCTPAEGGTPVERRVRIPARTGAGSRTVTLTGLPAEATCTITEPRTGQNRRVELTASSIEPGNVTVVQDEVTPVATSNTYAARPDIRSRTSDKRVRPGRPFHDRVRLTGLAPGTTVPATARLYGPFTSLAAATCRPENLARTVTWRAGPGWTRTPAVRVRAPGVYTWVVSTERTAANTATRTRCGVPAETTTVAKPSYPAPEVPGGFSGTLPRSDGGPTRTAPTLIRAPGIGLRASVVPTVIRGRRMLLPANVGATAWLRRSAAPGDRIGATVVAGHVSDRHDRPGALWGLSRAKKGQVVTVSRRGTTHRYQVSSTARFQRTGRLPHRFFTTTGAHRLVLISCTGRVVYANGHFHYTKYQVVVATPVGRKG</sequence>